<comment type="caution">
    <text evidence="2">The sequence shown here is derived from an EMBL/GenBank/DDBJ whole genome shotgun (WGS) entry which is preliminary data.</text>
</comment>
<dbReference type="Pfam" id="PF06985">
    <property type="entry name" value="HET"/>
    <property type="match status" value="1"/>
</dbReference>
<dbReference type="EMBL" id="JAGTJS010000014">
    <property type="protein sequence ID" value="KAH7248232.1"/>
    <property type="molecule type" value="Genomic_DNA"/>
</dbReference>
<dbReference type="PANTHER" id="PTHR33112">
    <property type="entry name" value="DOMAIN PROTEIN, PUTATIVE-RELATED"/>
    <property type="match status" value="1"/>
</dbReference>
<feature type="non-terminal residue" evidence="2">
    <location>
        <position position="348"/>
    </location>
</feature>
<name>A0A9P9K3U2_FUSSL</name>
<evidence type="ECO:0000313" key="2">
    <source>
        <dbReference type="EMBL" id="KAH7248232.1"/>
    </source>
</evidence>
<sequence length="348" mass="39372">MTRVHQWLSQCLTSHAGCESATSSWFPSRLIHVGDEKTSPSIRLRANVPTSAQYATLSHCWGQTPTFRLLQNNVAAFQTELPMNRMPRTYRDAIAVVKQLGWEYLWIDSLCILQDDGNDWHAECAEMHLIYKNGICNISASHAEDSEGGLFSERNPEYLEPPTVQTEWTNWANGHFVCINPQHMWGRGVSKSTLNTRGWVLQEHALSRRTIHFARDMVFWECPTKCASEAEPDGLMTKEAGRLPLAKLMIEKKEPLEIWAELLGRYTASSLTYEKDKLVAIAGVAKTIQDMSRKSSPSPNITYHAGLWSRFLAQQLLWQVPSNPSPAASKPKIYRAPSWSWASIDGEI</sequence>
<reference evidence="2" key="1">
    <citation type="journal article" date="2021" name="Nat. Commun.">
        <title>Genetic determinants of endophytism in the Arabidopsis root mycobiome.</title>
        <authorList>
            <person name="Mesny F."/>
            <person name="Miyauchi S."/>
            <person name="Thiergart T."/>
            <person name="Pickel B."/>
            <person name="Atanasova L."/>
            <person name="Karlsson M."/>
            <person name="Huettel B."/>
            <person name="Barry K.W."/>
            <person name="Haridas S."/>
            <person name="Chen C."/>
            <person name="Bauer D."/>
            <person name="Andreopoulos W."/>
            <person name="Pangilinan J."/>
            <person name="LaButti K."/>
            <person name="Riley R."/>
            <person name="Lipzen A."/>
            <person name="Clum A."/>
            <person name="Drula E."/>
            <person name="Henrissat B."/>
            <person name="Kohler A."/>
            <person name="Grigoriev I.V."/>
            <person name="Martin F.M."/>
            <person name="Hacquard S."/>
        </authorList>
    </citation>
    <scope>NUCLEOTIDE SEQUENCE</scope>
    <source>
        <strain evidence="2">FSSC 5 MPI-SDFR-AT-0091</strain>
    </source>
</reference>
<feature type="domain" description="Heterokaryon incompatibility" evidence="1">
    <location>
        <begin position="54"/>
        <end position="203"/>
    </location>
</feature>
<dbReference type="AlphaFoldDB" id="A0A9P9K3U2"/>
<proteinExistence type="predicted"/>
<evidence type="ECO:0000313" key="3">
    <source>
        <dbReference type="Proteomes" id="UP000736672"/>
    </source>
</evidence>
<evidence type="ECO:0000259" key="1">
    <source>
        <dbReference type="Pfam" id="PF06985"/>
    </source>
</evidence>
<dbReference type="InterPro" id="IPR010730">
    <property type="entry name" value="HET"/>
</dbReference>
<dbReference type="PANTHER" id="PTHR33112:SF10">
    <property type="entry name" value="TOL"/>
    <property type="match status" value="1"/>
</dbReference>
<protein>
    <submittedName>
        <fullName evidence="2">Heterokaryon incompatibility protein-domain-containing protein</fullName>
    </submittedName>
</protein>
<dbReference type="OrthoDB" id="5347061at2759"/>
<dbReference type="Proteomes" id="UP000736672">
    <property type="component" value="Unassembled WGS sequence"/>
</dbReference>
<gene>
    <name evidence="2" type="ORF">B0J15DRAFT_400620</name>
</gene>
<accession>A0A9P9K3U2</accession>
<keyword evidence="3" id="KW-1185">Reference proteome</keyword>
<organism evidence="2 3">
    <name type="scientific">Fusarium solani</name>
    <name type="common">Filamentous fungus</name>
    <dbReference type="NCBI Taxonomy" id="169388"/>
    <lineage>
        <taxon>Eukaryota</taxon>
        <taxon>Fungi</taxon>
        <taxon>Dikarya</taxon>
        <taxon>Ascomycota</taxon>
        <taxon>Pezizomycotina</taxon>
        <taxon>Sordariomycetes</taxon>
        <taxon>Hypocreomycetidae</taxon>
        <taxon>Hypocreales</taxon>
        <taxon>Nectriaceae</taxon>
        <taxon>Fusarium</taxon>
        <taxon>Fusarium solani species complex</taxon>
    </lineage>
</organism>